<name>A0A117M2E9_9BACT</name>
<proteinExistence type="predicted"/>
<protein>
    <submittedName>
        <fullName evidence="1">Uncharacterized protein</fullName>
    </submittedName>
</protein>
<dbReference type="AlphaFoldDB" id="A0A117M2E9"/>
<dbReference type="PATRIC" id="fig|1184387.3.peg.1261"/>
<gene>
    <name evidence="1" type="ORF">XD94_0868</name>
</gene>
<evidence type="ECO:0000313" key="1">
    <source>
        <dbReference type="EMBL" id="KUK80621.1"/>
    </source>
</evidence>
<accession>A0A117M2E9</accession>
<organism evidence="1 2">
    <name type="scientific">Mesotoga prima</name>
    <dbReference type="NCBI Taxonomy" id="1184387"/>
    <lineage>
        <taxon>Bacteria</taxon>
        <taxon>Thermotogati</taxon>
        <taxon>Thermotogota</taxon>
        <taxon>Thermotogae</taxon>
        <taxon>Kosmotogales</taxon>
        <taxon>Kosmotogaceae</taxon>
        <taxon>Mesotoga</taxon>
    </lineage>
</organism>
<dbReference type="Proteomes" id="UP000054092">
    <property type="component" value="Unassembled WGS sequence"/>
</dbReference>
<evidence type="ECO:0000313" key="2">
    <source>
        <dbReference type="Proteomes" id="UP000054092"/>
    </source>
</evidence>
<reference evidence="2" key="1">
    <citation type="journal article" date="2015" name="MBio">
        <title>Genome-Resolved Metagenomic Analysis Reveals Roles for Candidate Phyla and Other Microbial Community Members in Biogeochemical Transformations in Oil Reservoirs.</title>
        <authorList>
            <person name="Hu P."/>
            <person name="Tom L."/>
            <person name="Singh A."/>
            <person name="Thomas B.C."/>
            <person name="Baker B.J."/>
            <person name="Piceno Y.M."/>
            <person name="Andersen G.L."/>
            <person name="Banfield J.F."/>
        </authorList>
    </citation>
    <scope>NUCLEOTIDE SEQUENCE [LARGE SCALE GENOMIC DNA]</scope>
</reference>
<dbReference type="EMBL" id="LGGP01000131">
    <property type="protein sequence ID" value="KUK80621.1"/>
    <property type="molecule type" value="Genomic_DNA"/>
</dbReference>
<sequence>MHHILSRNEHHRILINAIISASGLLVVQPKSRKPFMFYLMLTSVNRMPVIC</sequence>
<comment type="caution">
    <text evidence="1">The sequence shown here is derived from an EMBL/GenBank/DDBJ whole genome shotgun (WGS) entry which is preliminary data.</text>
</comment>